<reference evidence="5 6" key="1">
    <citation type="submission" date="2022-06" db="EMBL/GenBank/DDBJ databases">
        <title>Mesorhizobium sp. strain RP14 Genome sequencing and assembly.</title>
        <authorList>
            <person name="Kim I."/>
        </authorList>
    </citation>
    <scope>NUCLEOTIDE SEQUENCE [LARGE SCALE GENOMIC DNA]</scope>
    <source>
        <strain evidence="6">RP14(2022)</strain>
    </source>
</reference>
<dbReference type="InterPro" id="IPR050397">
    <property type="entry name" value="Env_Response_Regulators"/>
</dbReference>
<dbReference type="Proteomes" id="UP001205906">
    <property type="component" value="Unassembled WGS sequence"/>
</dbReference>
<dbReference type="EMBL" id="JAMXQS010000011">
    <property type="protein sequence ID" value="MCO6052189.1"/>
    <property type="molecule type" value="Genomic_DNA"/>
</dbReference>
<evidence type="ECO:0000256" key="1">
    <source>
        <dbReference type="ARBA" id="ARBA00023015"/>
    </source>
</evidence>
<dbReference type="InterPro" id="IPR014710">
    <property type="entry name" value="RmlC-like_jellyroll"/>
</dbReference>
<evidence type="ECO:0000313" key="6">
    <source>
        <dbReference type="Proteomes" id="UP001205906"/>
    </source>
</evidence>
<evidence type="ECO:0000313" key="5">
    <source>
        <dbReference type="EMBL" id="MCO6052189.1"/>
    </source>
</evidence>
<dbReference type="Gene3D" id="1.10.10.10">
    <property type="entry name" value="Winged helix-like DNA-binding domain superfamily/Winged helix DNA-binding domain"/>
    <property type="match status" value="1"/>
</dbReference>
<dbReference type="Gene3D" id="2.60.120.10">
    <property type="entry name" value="Jelly Rolls"/>
    <property type="match status" value="1"/>
</dbReference>
<keyword evidence="6" id="KW-1185">Reference proteome</keyword>
<keyword evidence="2" id="KW-0238">DNA-binding</keyword>
<dbReference type="PANTHER" id="PTHR24567:SF74">
    <property type="entry name" value="HTH-TYPE TRANSCRIPTIONAL REGULATOR ARCR"/>
    <property type="match status" value="1"/>
</dbReference>
<evidence type="ECO:0000259" key="4">
    <source>
        <dbReference type="PROSITE" id="PS51063"/>
    </source>
</evidence>
<dbReference type="Pfam" id="PF13545">
    <property type="entry name" value="HTH_Crp_2"/>
    <property type="match status" value="1"/>
</dbReference>
<evidence type="ECO:0000256" key="2">
    <source>
        <dbReference type="ARBA" id="ARBA00023125"/>
    </source>
</evidence>
<organism evidence="5 6">
    <name type="scientific">Mesorhizobium liriopis</name>
    <dbReference type="NCBI Taxonomy" id="2953882"/>
    <lineage>
        <taxon>Bacteria</taxon>
        <taxon>Pseudomonadati</taxon>
        <taxon>Pseudomonadota</taxon>
        <taxon>Alphaproteobacteria</taxon>
        <taxon>Hyphomicrobiales</taxon>
        <taxon>Phyllobacteriaceae</taxon>
        <taxon>Mesorhizobium</taxon>
    </lineage>
</organism>
<dbReference type="InterPro" id="IPR036390">
    <property type="entry name" value="WH_DNA-bd_sf"/>
</dbReference>
<dbReference type="RefSeq" id="WP_252822476.1">
    <property type="nucleotide sequence ID" value="NZ_JAMXQS010000011.1"/>
</dbReference>
<evidence type="ECO:0000256" key="3">
    <source>
        <dbReference type="ARBA" id="ARBA00023163"/>
    </source>
</evidence>
<accession>A0ABT1CBJ0</accession>
<dbReference type="SUPFAM" id="SSF46785">
    <property type="entry name" value="Winged helix' DNA-binding domain"/>
    <property type="match status" value="1"/>
</dbReference>
<dbReference type="InterPro" id="IPR012318">
    <property type="entry name" value="HTH_CRP"/>
</dbReference>
<keyword evidence="3" id="KW-0804">Transcription</keyword>
<dbReference type="InterPro" id="IPR018490">
    <property type="entry name" value="cNMP-bd_dom_sf"/>
</dbReference>
<gene>
    <name evidence="5" type="ORF">NGM99_20585</name>
</gene>
<dbReference type="SMART" id="SM00100">
    <property type="entry name" value="cNMP"/>
    <property type="match status" value="1"/>
</dbReference>
<name>A0ABT1CBJ0_9HYPH</name>
<comment type="caution">
    <text evidence="5">The sequence shown here is derived from an EMBL/GenBank/DDBJ whole genome shotgun (WGS) entry which is preliminary data.</text>
</comment>
<keyword evidence="1" id="KW-0805">Transcription regulation</keyword>
<dbReference type="InterPro" id="IPR036388">
    <property type="entry name" value="WH-like_DNA-bd_sf"/>
</dbReference>
<feature type="domain" description="HTH crp-type" evidence="4">
    <location>
        <begin position="165"/>
        <end position="231"/>
    </location>
</feature>
<sequence length="255" mass="28088">MSAPDRFGAQIGSQTGKQSEAFLGKTSNRLLRTLSLSDRALIESHLERVSLIKRQVLIQAHEPIRHLYFPEGGIIACEAPGSNVGGLEFGLVGREGMVGCPFLLGHPTIPADAVVQVDGTTALRIEAPTLRQLTEQSPSLFTHLLSYLYFCLRQIAQTAYARGHHDMTERLARLLLLCHDRADGDVIQLTHEFMARMVAGQRTTVTAILHVLEGEGLIRNKRGVVIVKNRVGLENRAEEAYRWPIPEAAAQVQAV</sequence>
<proteinExistence type="predicted"/>
<dbReference type="InterPro" id="IPR000595">
    <property type="entry name" value="cNMP-bd_dom"/>
</dbReference>
<protein>
    <submittedName>
        <fullName evidence="5">Crp/Fnr family transcriptional regulator</fullName>
    </submittedName>
</protein>
<dbReference type="SUPFAM" id="SSF51206">
    <property type="entry name" value="cAMP-binding domain-like"/>
    <property type="match status" value="1"/>
</dbReference>
<dbReference type="PROSITE" id="PS51063">
    <property type="entry name" value="HTH_CRP_2"/>
    <property type="match status" value="1"/>
</dbReference>
<dbReference type="CDD" id="cd00038">
    <property type="entry name" value="CAP_ED"/>
    <property type="match status" value="1"/>
</dbReference>
<dbReference type="PANTHER" id="PTHR24567">
    <property type="entry name" value="CRP FAMILY TRANSCRIPTIONAL REGULATORY PROTEIN"/>
    <property type="match status" value="1"/>
</dbReference>